<proteinExistence type="predicted"/>
<reference evidence="1 3" key="1">
    <citation type="submission" date="2020-05" db="EMBL/GenBank/DDBJ databases">
        <title>Characterization of novel class B3 metallo-beta-lactamase from novel Pseudomonas species.</title>
        <authorList>
            <person name="Yamada K."/>
            <person name="Aoki K."/>
            <person name="Ishii Y."/>
        </authorList>
    </citation>
    <scope>NUCLEOTIDE SEQUENCE [LARGE SCALE GENOMIC DNA]</scope>
    <source>
        <strain evidence="1 3">TUM18999</strain>
        <strain evidence="2 4">TUM20286</strain>
    </source>
</reference>
<accession>A0A6J4E401</accession>
<gene>
    <name evidence="1" type="ORF">TUM18999_27280</name>
    <name evidence="2" type="ORF">TUM20286_18570</name>
</gene>
<dbReference type="AlphaFoldDB" id="A0A6J4E401"/>
<dbReference type="KEGG" id="ptw:TUM18999_27280"/>
<evidence type="ECO:0000313" key="2">
    <source>
        <dbReference type="EMBL" id="GJN52105.1"/>
    </source>
</evidence>
<dbReference type="Proteomes" id="UP000509383">
    <property type="component" value="Chromosome"/>
</dbReference>
<protein>
    <submittedName>
        <fullName evidence="1">Uncharacterized protein</fullName>
    </submittedName>
</protein>
<evidence type="ECO:0000313" key="1">
    <source>
        <dbReference type="EMBL" id="BCG24537.1"/>
    </source>
</evidence>
<organism evidence="1 3">
    <name type="scientific">Pseudomonas tohonis</name>
    <dbReference type="NCBI Taxonomy" id="2725477"/>
    <lineage>
        <taxon>Bacteria</taxon>
        <taxon>Pseudomonadati</taxon>
        <taxon>Pseudomonadota</taxon>
        <taxon>Gammaproteobacteria</taxon>
        <taxon>Pseudomonadales</taxon>
        <taxon>Pseudomonadaceae</taxon>
        <taxon>Pseudomonas</taxon>
    </lineage>
</organism>
<evidence type="ECO:0000313" key="3">
    <source>
        <dbReference type="Proteomes" id="UP000509383"/>
    </source>
</evidence>
<dbReference type="EMBL" id="BQKM01000003">
    <property type="protein sequence ID" value="GJN52105.1"/>
    <property type="molecule type" value="Genomic_DNA"/>
</dbReference>
<dbReference type="Proteomes" id="UP001054892">
    <property type="component" value="Unassembled WGS sequence"/>
</dbReference>
<evidence type="ECO:0000313" key="4">
    <source>
        <dbReference type="Proteomes" id="UP001054892"/>
    </source>
</evidence>
<dbReference type="EMBL" id="AP023189">
    <property type="protein sequence ID" value="BCG24537.1"/>
    <property type="molecule type" value="Genomic_DNA"/>
</dbReference>
<name>A0A6J4E401_9PSED</name>
<sequence length="79" mass="8208">MQAGVGFIGAEALPTGQREVRQGGLLGHGRLAKWEVCATDDVGARGKIRGLSRGIPGLNPGYAEPSPWERALRGASPVS</sequence>
<keyword evidence="4" id="KW-1185">Reference proteome</keyword>